<proteinExistence type="predicted"/>
<accession>A0A9P8G910</accession>
<evidence type="ECO:0000256" key="1">
    <source>
        <dbReference type="SAM" id="MobiDB-lite"/>
    </source>
</evidence>
<feature type="non-terminal residue" evidence="3">
    <location>
        <position position="1"/>
    </location>
</feature>
<sequence length="387" mass="43785">MSTTSAERLSKDAIKARIKEVMRKRQSRRRCKLSDEELVLLALAHSSDEWLMTAQIGEFAISNSRFLQKEAANFLFGRTSLYATPQGIGSLPSRIENYLRTYGIPVHSSLDDQNNKVYSMTAGAAYALLEGSYKKPSQATEKKLSTCPLLKIPIEIRMKIYHLVLKVSGFRLLVGNQSLSVYDDKIPAWESHSQDALRMPPLNDFLALLSVNKQVYNEAMPEFYHKNHFQFRDMGSMKNFLNNIGPERRKHMRNVSVSYDNLSAAAAGARLLAESDTLQKLTLTMSATQDPAGHFTVNSSRRRFSSLTQIPGFSSMKRLRGVQQLIFNPRLEHAVVDAFLRPIITTPKPSKLAKTRKSTERKRKRKHSELMSNHEAGQPVVKVSKID</sequence>
<dbReference type="AlphaFoldDB" id="A0A9P8G910"/>
<reference evidence="3" key="1">
    <citation type="journal article" date="2021" name="J Fungi (Basel)">
        <title>Virulence traits and population genomics of the black yeast Aureobasidium melanogenum.</title>
        <authorList>
            <person name="Cernosa A."/>
            <person name="Sun X."/>
            <person name="Gostincar C."/>
            <person name="Fang C."/>
            <person name="Gunde-Cimerman N."/>
            <person name="Song Z."/>
        </authorList>
    </citation>
    <scope>NUCLEOTIDE SEQUENCE</scope>
    <source>
        <strain evidence="3">EXF-8016</strain>
    </source>
</reference>
<evidence type="ECO:0000313" key="4">
    <source>
        <dbReference type="Proteomes" id="UP000767238"/>
    </source>
</evidence>
<evidence type="ECO:0000259" key="2">
    <source>
        <dbReference type="Pfam" id="PF24864"/>
    </source>
</evidence>
<feature type="compositionally biased region" description="Basic residues" evidence="1">
    <location>
        <begin position="351"/>
        <end position="367"/>
    </location>
</feature>
<evidence type="ECO:0000313" key="3">
    <source>
        <dbReference type="EMBL" id="KAH0214947.1"/>
    </source>
</evidence>
<feature type="region of interest" description="Disordered" evidence="1">
    <location>
        <begin position="348"/>
        <end position="387"/>
    </location>
</feature>
<dbReference type="OrthoDB" id="5272396at2759"/>
<name>A0A9P8G910_AURME</name>
<dbReference type="InterPro" id="IPR056632">
    <property type="entry name" value="DUF7730"/>
</dbReference>
<organism evidence="3 4">
    <name type="scientific">Aureobasidium melanogenum</name>
    <name type="common">Aureobasidium pullulans var. melanogenum</name>
    <dbReference type="NCBI Taxonomy" id="46634"/>
    <lineage>
        <taxon>Eukaryota</taxon>
        <taxon>Fungi</taxon>
        <taxon>Dikarya</taxon>
        <taxon>Ascomycota</taxon>
        <taxon>Pezizomycotina</taxon>
        <taxon>Dothideomycetes</taxon>
        <taxon>Dothideomycetidae</taxon>
        <taxon>Dothideales</taxon>
        <taxon>Saccotheciaceae</taxon>
        <taxon>Aureobasidium</taxon>
    </lineage>
</organism>
<dbReference type="EMBL" id="JAHFYH010000078">
    <property type="protein sequence ID" value="KAH0214947.1"/>
    <property type="molecule type" value="Genomic_DNA"/>
</dbReference>
<dbReference type="Proteomes" id="UP000767238">
    <property type="component" value="Unassembled WGS sequence"/>
</dbReference>
<reference evidence="3" key="2">
    <citation type="submission" date="2021-08" db="EMBL/GenBank/DDBJ databases">
        <authorList>
            <person name="Gostincar C."/>
            <person name="Sun X."/>
            <person name="Song Z."/>
            <person name="Gunde-Cimerman N."/>
        </authorList>
    </citation>
    <scope>NUCLEOTIDE SEQUENCE</scope>
    <source>
        <strain evidence="3">EXF-8016</strain>
    </source>
</reference>
<dbReference type="PANTHER" id="PTHR38790">
    <property type="entry name" value="2EXR DOMAIN-CONTAINING PROTEIN-RELATED"/>
    <property type="match status" value="1"/>
</dbReference>
<comment type="caution">
    <text evidence="3">The sequence shown here is derived from an EMBL/GenBank/DDBJ whole genome shotgun (WGS) entry which is preliminary data.</text>
</comment>
<protein>
    <recommendedName>
        <fullName evidence="2">DUF7730 domain-containing protein</fullName>
    </recommendedName>
</protein>
<feature type="domain" description="DUF7730" evidence="2">
    <location>
        <begin position="146"/>
        <end position="260"/>
    </location>
</feature>
<gene>
    <name evidence="3" type="ORF">KCV03_g8266</name>
</gene>
<dbReference type="Pfam" id="PF24864">
    <property type="entry name" value="DUF7730"/>
    <property type="match status" value="1"/>
</dbReference>